<dbReference type="EMBL" id="KZ293648">
    <property type="protein sequence ID" value="PBK98425.1"/>
    <property type="molecule type" value="Genomic_DNA"/>
</dbReference>
<gene>
    <name evidence="1" type="ORF">ARMGADRAFT_575831</name>
</gene>
<reference evidence="2" key="1">
    <citation type="journal article" date="2017" name="Nat. Ecol. Evol.">
        <title>Genome expansion and lineage-specific genetic innovations in the forest pathogenic fungi Armillaria.</title>
        <authorList>
            <person name="Sipos G."/>
            <person name="Prasanna A.N."/>
            <person name="Walter M.C."/>
            <person name="O'Connor E."/>
            <person name="Balint B."/>
            <person name="Krizsan K."/>
            <person name="Kiss B."/>
            <person name="Hess J."/>
            <person name="Varga T."/>
            <person name="Slot J."/>
            <person name="Riley R."/>
            <person name="Boka B."/>
            <person name="Rigling D."/>
            <person name="Barry K."/>
            <person name="Lee J."/>
            <person name="Mihaltcheva S."/>
            <person name="LaButti K."/>
            <person name="Lipzen A."/>
            <person name="Waldron R."/>
            <person name="Moloney N.M."/>
            <person name="Sperisen C."/>
            <person name="Kredics L."/>
            <person name="Vagvoelgyi C."/>
            <person name="Patrignani A."/>
            <person name="Fitzpatrick D."/>
            <person name="Nagy I."/>
            <person name="Doyle S."/>
            <person name="Anderson J.B."/>
            <person name="Grigoriev I.V."/>
            <person name="Gueldener U."/>
            <person name="Muensterkoetter M."/>
            <person name="Nagy L.G."/>
        </authorList>
    </citation>
    <scope>NUCLEOTIDE SEQUENCE [LARGE SCALE GENOMIC DNA]</scope>
    <source>
        <strain evidence="2">Ar21-2</strain>
    </source>
</reference>
<keyword evidence="2" id="KW-1185">Reference proteome</keyword>
<organism evidence="1 2">
    <name type="scientific">Armillaria gallica</name>
    <name type="common">Bulbous honey fungus</name>
    <name type="synonym">Armillaria bulbosa</name>
    <dbReference type="NCBI Taxonomy" id="47427"/>
    <lineage>
        <taxon>Eukaryota</taxon>
        <taxon>Fungi</taxon>
        <taxon>Dikarya</taxon>
        <taxon>Basidiomycota</taxon>
        <taxon>Agaricomycotina</taxon>
        <taxon>Agaricomycetes</taxon>
        <taxon>Agaricomycetidae</taxon>
        <taxon>Agaricales</taxon>
        <taxon>Marasmiineae</taxon>
        <taxon>Physalacriaceae</taxon>
        <taxon>Armillaria</taxon>
    </lineage>
</organism>
<evidence type="ECO:0000313" key="2">
    <source>
        <dbReference type="Proteomes" id="UP000217790"/>
    </source>
</evidence>
<evidence type="ECO:0000313" key="1">
    <source>
        <dbReference type="EMBL" id="PBK98425.1"/>
    </source>
</evidence>
<dbReference type="OrthoDB" id="6079689at2759"/>
<dbReference type="Proteomes" id="UP000217790">
    <property type="component" value="Unassembled WGS sequence"/>
</dbReference>
<accession>A0A2H3DT81</accession>
<proteinExistence type="predicted"/>
<name>A0A2H3DT81_ARMGA</name>
<sequence>MRPRVLTLFPYEGNISKNYVYFKQVLFFCGHRLYILSREVRLLDHFPNLHISVTGVVCEPQYCGAVTTESFKQMVATRSSWARPYVVPENMYGALLSKQSRIPFSHSLTIPWMAEKVLGIARDGSRKAYDIQLATRRPSRDAALSC</sequence>
<dbReference type="InParanoid" id="A0A2H3DT81"/>
<dbReference type="AlphaFoldDB" id="A0A2H3DT81"/>
<protein>
    <submittedName>
        <fullName evidence="1">Uncharacterized protein</fullName>
    </submittedName>
</protein>